<feature type="transmembrane region" description="Helical" evidence="4">
    <location>
        <begin position="32"/>
        <end position="53"/>
    </location>
</feature>
<evidence type="ECO:0000256" key="3">
    <source>
        <dbReference type="SAM" id="MobiDB-lite"/>
    </source>
</evidence>
<keyword evidence="7" id="KW-1185">Reference proteome</keyword>
<keyword evidence="2" id="KW-0175">Coiled coil</keyword>
<dbReference type="InterPro" id="IPR002477">
    <property type="entry name" value="Peptidoglycan-bd-like"/>
</dbReference>
<dbReference type="AlphaFoldDB" id="A0A931D935"/>
<dbReference type="Proteomes" id="UP000614047">
    <property type="component" value="Unassembled WGS sequence"/>
</dbReference>
<dbReference type="InterPro" id="IPR036365">
    <property type="entry name" value="PGBD-like_sf"/>
</dbReference>
<evidence type="ECO:0000256" key="4">
    <source>
        <dbReference type="SAM" id="Phobius"/>
    </source>
</evidence>
<protein>
    <submittedName>
        <fullName evidence="6">Peptidoglycan hydrolase-like protein with peptidoglycan-binding domain</fullName>
    </submittedName>
</protein>
<dbReference type="EMBL" id="JADOUA010000001">
    <property type="protein sequence ID" value="MBG6085900.1"/>
    <property type="molecule type" value="Genomic_DNA"/>
</dbReference>
<dbReference type="Pfam" id="PF01471">
    <property type="entry name" value="PG_binding_1"/>
    <property type="match status" value="1"/>
</dbReference>
<keyword evidence="6" id="KW-0378">Hydrolase</keyword>
<comment type="caution">
    <text evidence="6">The sequence shown here is derived from an EMBL/GenBank/DDBJ whole genome shotgun (WGS) entry which is preliminary data.</text>
</comment>
<dbReference type="GO" id="GO:0030313">
    <property type="term" value="C:cell envelope"/>
    <property type="evidence" value="ECO:0007669"/>
    <property type="project" value="UniProtKB-SubCell"/>
</dbReference>
<dbReference type="GO" id="GO:0016787">
    <property type="term" value="F:hydrolase activity"/>
    <property type="evidence" value="ECO:0007669"/>
    <property type="project" value="UniProtKB-KW"/>
</dbReference>
<gene>
    <name evidence="6" type="ORF">IW256_000013</name>
</gene>
<evidence type="ECO:0000256" key="1">
    <source>
        <dbReference type="ARBA" id="ARBA00004196"/>
    </source>
</evidence>
<dbReference type="SUPFAM" id="SSF47090">
    <property type="entry name" value="PGBD-like"/>
    <property type="match status" value="1"/>
</dbReference>
<comment type="subcellular location">
    <subcellularLocation>
        <location evidence="1">Cell envelope</location>
    </subcellularLocation>
</comment>
<dbReference type="InterPro" id="IPR036366">
    <property type="entry name" value="PGBDSf"/>
</dbReference>
<keyword evidence="4" id="KW-0472">Membrane</keyword>
<evidence type="ECO:0000259" key="5">
    <source>
        <dbReference type="Pfam" id="PF01471"/>
    </source>
</evidence>
<organism evidence="6 7">
    <name type="scientific">Actinomadura viridis</name>
    <dbReference type="NCBI Taxonomy" id="58110"/>
    <lineage>
        <taxon>Bacteria</taxon>
        <taxon>Bacillati</taxon>
        <taxon>Actinomycetota</taxon>
        <taxon>Actinomycetes</taxon>
        <taxon>Streptosporangiales</taxon>
        <taxon>Thermomonosporaceae</taxon>
        <taxon>Actinomadura</taxon>
    </lineage>
</organism>
<accession>A0A931D935</accession>
<dbReference type="Gene3D" id="2.40.30.170">
    <property type="match status" value="1"/>
</dbReference>
<name>A0A931D935_9ACTN</name>
<reference evidence="6" key="1">
    <citation type="submission" date="2020-11" db="EMBL/GenBank/DDBJ databases">
        <title>Sequencing the genomes of 1000 actinobacteria strains.</title>
        <authorList>
            <person name="Klenk H.-P."/>
        </authorList>
    </citation>
    <scope>NUCLEOTIDE SEQUENCE</scope>
    <source>
        <strain evidence="6">DSM 43175</strain>
    </source>
</reference>
<dbReference type="Gene3D" id="1.10.101.10">
    <property type="entry name" value="PGBD-like superfamily/PGBD"/>
    <property type="match status" value="1"/>
</dbReference>
<keyword evidence="4" id="KW-1133">Transmembrane helix</keyword>
<evidence type="ECO:0000256" key="2">
    <source>
        <dbReference type="ARBA" id="ARBA00023054"/>
    </source>
</evidence>
<keyword evidence="4" id="KW-0812">Transmembrane</keyword>
<evidence type="ECO:0000313" key="6">
    <source>
        <dbReference type="EMBL" id="MBG6085900.1"/>
    </source>
</evidence>
<evidence type="ECO:0000313" key="7">
    <source>
        <dbReference type="Proteomes" id="UP000614047"/>
    </source>
</evidence>
<dbReference type="Gene3D" id="2.40.420.20">
    <property type="match status" value="1"/>
</dbReference>
<feature type="domain" description="Peptidoglycan binding-like" evidence="5">
    <location>
        <begin position="145"/>
        <end position="198"/>
    </location>
</feature>
<sequence length="381" mass="39224">MNAAPASLQTEPEDRAGGAPGAKRRRPRRRTVVVIVAVVAGAGVAFAVVNPFGGDSKAKDTANGAPTGLATVTQGRLSARTSVSGTLTYLGAYRAINQAGGTFTRLPRANRVYRQGQVIYRVDGKPVILLKGSTPLYRDLKQGMRGADVKQLNAALVALGYAGSELNPRSGYFGWATADALEELQDDVGMEEDGELDKGQAVILPDDRIRVTKVTPVTGAAASAGTEVFQASSTDRQVTVAVDATSRSQVKVGDKVTITLPDLKTTPGTVESVGTVVKKNSSGGATINVRIRPTDPKATGNLDQAPVSVSIVTESVADALSVPVNALLALLGGGYGVEVVDPGGTRRLVPVTLGLFDNTAGTVQVTGKGLAAGQRVVVPAS</sequence>
<proteinExistence type="predicted"/>
<dbReference type="RefSeq" id="WP_197008969.1">
    <property type="nucleotide sequence ID" value="NZ_BAABES010000014.1"/>
</dbReference>
<dbReference type="InterPro" id="IPR050465">
    <property type="entry name" value="UPF0194_transport"/>
</dbReference>
<dbReference type="PANTHER" id="PTHR32347">
    <property type="entry name" value="EFFLUX SYSTEM COMPONENT YKNX-RELATED"/>
    <property type="match status" value="1"/>
</dbReference>
<feature type="region of interest" description="Disordered" evidence="3">
    <location>
        <begin position="1"/>
        <end position="26"/>
    </location>
</feature>